<dbReference type="GO" id="GO:0006659">
    <property type="term" value="P:phosphatidylserine biosynthetic process"/>
    <property type="evidence" value="ECO:0007669"/>
    <property type="project" value="UniProtKB-UniRule"/>
</dbReference>
<dbReference type="Pfam" id="PF03034">
    <property type="entry name" value="PSS"/>
    <property type="match status" value="1"/>
</dbReference>
<evidence type="ECO:0000256" key="3">
    <source>
        <dbReference type="ARBA" id="ARBA00022679"/>
    </source>
</evidence>
<keyword evidence="12" id="KW-1185">Reference proteome</keyword>
<reference evidence="11" key="1">
    <citation type="submission" date="2022-11" db="EMBL/GenBank/DDBJ databases">
        <authorList>
            <person name="Hyden B.L."/>
            <person name="Feng K."/>
            <person name="Yates T."/>
            <person name="Jawdy S."/>
            <person name="Smart L.B."/>
            <person name="Muchero W."/>
        </authorList>
    </citation>
    <scope>NUCLEOTIDE SEQUENCE</scope>
    <source>
        <tissue evidence="11">Shoot tip</tissue>
    </source>
</reference>
<evidence type="ECO:0000256" key="10">
    <source>
        <dbReference type="RuleBase" id="RU368094"/>
    </source>
</evidence>
<keyword evidence="6 10" id="KW-1133">Transmembrane helix</keyword>
<dbReference type="GO" id="GO:0106245">
    <property type="term" value="F:L-serine-phosphatidylethanolamine phosphatidyltransferase activity"/>
    <property type="evidence" value="ECO:0007669"/>
    <property type="project" value="InterPro"/>
</dbReference>
<dbReference type="PANTHER" id="PTHR15362">
    <property type="entry name" value="PHOSPHATIDYLINOSITOL SYNTHASE"/>
    <property type="match status" value="1"/>
</dbReference>
<keyword evidence="7 10" id="KW-0443">Lipid metabolism</keyword>
<comment type="similarity">
    <text evidence="10">Belongs to the CDP-alcohol phosphatidyltransferase class-I family.</text>
</comment>
<dbReference type="PANTHER" id="PTHR15362:SF36">
    <property type="entry name" value="CDP-DIACYLGLYCEROL--SERINE O-PHOSPHATIDYLTRANSFERASE"/>
    <property type="match status" value="1"/>
</dbReference>
<evidence type="ECO:0000256" key="6">
    <source>
        <dbReference type="ARBA" id="ARBA00022989"/>
    </source>
</evidence>
<name>A0A9Q0PK09_SALVM</name>
<evidence type="ECO:0000256" key="5">
    <source>
        <dbReference type="ARBA" id="ARBA00022824"/>
    </source>
</evidence>
<gene>
    <name evidence="11" type="ORF">OIU85_005977</name>
</gene>
<keyword evidence="9 10" id="KW-1208">Phospholipid metabolism</keyword>
<dbReference type="Proteomes" id="UP001151529">
    <property type="component" value="Chromosome 8"/>
</dbReference>
<comment type="caution">
    <text evidence="11">The sequence shown here is derived from an EMBL/GenBank/DDBJ whole genome shotgun (WGS) entry which is preliminary data.</text>
</comment>
<evidence type="ECO:0000313" key="11">
    <source>
        <dbReference type="EMBL" id="KAJ6689619.1"/>
    </source>
</evidence>
<evidence type="ECO:0000256" key="1">
    <source>
        <dbReference type="ARBA" id="ARBA00004477"/>
    </source>
</evidence>
<evidence type="ECO:0000256" key="4">
    <source>
        <dbReference type="ARBA" id="ARBA00022692"/>
    </source>
</evidence>
<comment type="pathway">
    <text evidence="2">Lipid metabolism.</text>
</comment>
<evidence type="ECO:0000256" key="7">
    <source>
        <dbReference type="ARBA" id="ARBA00023098"/>
    </source>
</evidence>
<keyword evidence="4 10" id="KW-0812">Transmembrane</keyword>
<evidence type="ECO:0000256" key="2">
    <source>
        <dbReference type="ARBA" id="ARBA00005189"/>
    </source>
</evidence>
<dbReference type="GO" id="GO:0005789">
    <property type="term" value="C:endoplasmic reticulum membrane"/>
    <property type="evidence" value="ECO:0007669"/>
    <property type="project" value="UniProtKB-SubCell"/>
</dbReference>
<dbReference type="GO" id="GO:0003882">
    <property type="term" value="F:CDP-diacylglycerol-serine O-phosphatidyltransferase activity"/>
    <property type="evidence" value="ECO:0007669"/>
    <property type="project" value="UniProtKB-UniRule"/>
</dbReference>
<evidence type="ECO:0000256" key="8">
    <source>
        <dbReference type="ARBA" id="ARBA00023136"/>
    </source>
</evidence>
<protein>
    <recommendedName>
        <fullName evidence="10">CDP-diacylglycerol--serine O-phosphatidyltransferase</fullName>
        <ecNumber evidence="10">2.7.8.8</ecNumber>
    </recommendedName>
    <alternativeName>
        <fullName evidence="10">Phosphatidylserine synthase</fullName>
    </alternativeName>
</protein>
<dbReference type="InterPro" id="IPR004277">
    <property type="entry name" value="PSS"/>
</dbReference>
<feature type="transmembrane region" description="Helical" evidence="10">
    <location>
        <begin position="117"/>
        <end position="137"/>
    </location>
</feature>
<comment type="caution">
    <text evidence="10">Lacks conserved residue(s) required for the propagation of feature annotation.</text>
</comment>
<feature type="transmembrane region" description="Helical" evidence="10">
    <location>
        <begin position="90"/>
        <end position="111"/>
    </location>
</feature>
<comment type="function">
    <text evidence="10">Catalyzes a base-exchange reaction in which the polar head group of phosphatidylethanolamine (PE) is replaced by L-serine.</text>
</comment>
<keyword evidence="8 10" id="KW-0472">Membrane</keyword>
<keyword evidence="5 10" id="KW-0256">Endoplasmic reticulum</keyword>
<keyword evidence="10" id="KW-0444">Lipid biosynthesis</keyword>
<comment type="pathway">
    <text evidence="10">Phospholipid metabolism; phosphatidylethanolamine biosynthesis; phosphatidylethanolamine from CDP-diacylglycerol: step 1/2.</text>
</comment>
<comment type="subcellular location">
    <subcellularLocation>
        <location evidence="1 10">Endoplasmic reticulum membrane</location>
        <topology evidence="1 10">Multi-pass membrane protein</topology>
    </subcellularLocation>
</comment>
<evidence type="ECO:0000313" key="12">
    <source>
        <dbReference type="Proteomes" id="UP001151529"/>
    </source>
</evidence>
<dbReference type="OrthoDB" id="10265393at2759"/>
<reference evidence="11" key="2">
    <citation type="journal article" date="2023" name="Int. J. Mol. Sci.">
        <title>De Novo Assembly and Annotation of 11 Diverse Shrub Willow (Salix) Genomes Reveals Novel Gene Organization in Sex-Linked Regions.</title>
        <authorList>
            <person name="Hyden B."/>
            <person name="Feng K."/>
            <person name="Yates T.B."/>
            <person name="Jawdy S."/>
            <person name="Cereghino C."/>
            <person name="Smart L.B."/>
            <person name="Muchero W."/>
        </authorList>
    </citation>
    <scope>NUCLEOTIDE SEQUENCE [LARGE SCALE GENOMIC DNA]</scope>
    <source>
        <tissue evidence="11">Shoot tip</tissue>
    </source>
</reference>
<evidence type="ECO:0000256" key="9">
    <source>
        <dbReference type="ARBA" id="ARBA00023264"/>
    </source>
</evidence>
<accession>A0A9Q0PK09</accession>
<keyword evidence="10" id="KW-0594">Phospholipid biosynthesis</keyword>
<dbReference type="AlphaFoldDB" id="A0A9Q0PK09"/>
<proteinExistence type="inferred from homology"/>
<sequence>MELNGLKKVRRTDHSDQTNGDLALASVGDVDPWTAWAYRPRTISLLLIGACFLIPGRLCGYSSFHRWASGALDPESSTSGDVVTSVKRGLWAMIAVFLGYCLLQAPSTILIRPHPAIWRLVHGLAIVYLVALTFLLFQKRDDARQFMKFLHPDLGVELPERSYGADCRFYVPDNPTSRFKNVWDTLFDEFVLAHIFGWWGKAILIRNQPLLWVLSIGFELMEFTFRHMLPNFNECWWDSIVLDILICNWFGENS</sequence>
<organism evidence="11 12">
    <name type="scientific">Salix viminalis</name>
    <name type="common">Common osier</name>
    <name type="synonym">Basket willow</name>
    <dbReference type="NCBI Taxonomy" id="40686"/>
    <lineage>
        <taxon>Eukaryota</taxon>
        <taxon>Viridiplantae</taxon>
        <taxon>Streptophyta</taxon>
        <taxon>Embryophyta</taxon>
        <taxon>Tracheophyta</taxon>
        <taxon>Spermatophyta</taxon>
        <taxon>Magnoliopsida</taxon>
        <taxon>eudicotyledons</taxon>
        <taxon>Gunneridae</taxon>
        <taxon>Pentapetalae</taxon>
        <taxon>rosids</taxon>
        <taxon>fabids</taxon>
        <taxon>Malpighiales</taxon>
        <taxon>Salicaceae</taxon>
        <taxon>Saliceae</taxon>
        <taxon>Salix</taxon>
    </lineage>
</organism>
<comment type="catalytic activity">
    <reaction evidence="10">
        <text>a CDP-1,2-diacyl-sn-glycerol + L-serine = a 1,2-diacyl-sn-glycero-3-phospho-L-serine + CMP + H(+)</text>
        <dbReference type="Rhea" id="RHEA:16913"/>
        <dbReference type="ChEBI" id="CHEBI:15378"/>
        <dbReference type="ChEBI" id="CHEBI:33384"/>
        <dbReference type="ChEBI" id="CHEBI:57262"/>
        <dbReference type="ChEBI" id="CHEBI:58332"/>
        <dbReference type="ChEBI" id="CHEBI:60377"/>
        <dbReference type="EC" id="2.7.8.8"/>
    </reaction>
</comment>
<keyword evidence="3 10" id="KW-0808">Transferase</keyword>
<dbReference type="EC" id="2.7.8.8" evidence="10"/>
<dbReference type="EMBL" id="JAPFFL010000012">
    <property type="protein sequence ID" value="KAJ6689619.1"/>
    <property type="molecule type" value="Genomic_DNA"/>
</dbReference>